<name>A0A066XBL8_COLSU</name>
<feature type="chain" id="PRO_5001630101" evidence="1">
    <location>
        <begin position="26"/>
        <end position="424"/>
    </location>
</feature>
<organism evidence="2 3">
    <name type="scientific">Colletotrichum sublineola</name>
    <name type="common">Sorghum anthracnose fungus</name>
    <dbReference type="NCBI Taxonomy" id="1173701"/>
    <lineage>
        <taxon>Eukaryota</taxon>
        <taxon>Fungi</taxon>
        <taxon>Dikarya</taxon>
        <taxon>Ascomycota</taxon>
        <taxon>Pezizomycotina</taxon>
        <taxon>Sordariomycetes</taxon>
        <taxon>Hypocreomycetidae</taxon>
        <taxon>Glomerellales</taxon>
        <taxon>Glomerellaceae</taxon>
        <taxon>Colletotrichum</taxon>
        <taxon>Colletotrichum graminicola species complex</taxon>
    </lineage>
</organism>
<dbReference type="Proteomes" id="UP000027238">
    <property type="component" value="Unassembled WGS sequence"/>
</dbReference>
<dbReference type="OrthoDB" id="4526039at2759"/>
<reference evidence="3" key="1">
    <citation type="journal article" date="2014" name="Genome Announc.">
        <title>Draft genome sequence of Colletotrichum sublineola, a destructive pathogen of cultivated sorghum.</title>
        <authorList>
            <person name="Baroncelli R."/>
            <person name="Sanz-Martin J.M."/>
            <person name="Rech G.E."/>
            <person name="Sukno S.A."/>
            <person name="Thon M.R."/>
        </authorList>
    </citation>
    <scope>NUCLEOTIDE SEQUENCE [LARGE SCALE GENOMIC DNA]</scope>
    <source>
        <strain evidence="3">TX430BB</strain>
    </source>
</reference>
<gene>
    <name evidence="2" type="ORF">CSUB01_00205</name>
</gene>
<protein>
    <submittedName>
        <fullName evidence="2">Uncharacterized protein</fullName>
    </submittedName>
</protein>
<dbReference type="EMBL" id="JMSE01001264">
    <property type="protein sequence ID" value="KDN63131.1"/>
    <property type="molecule type" value="Genomic_DNA"/>
</dbReference>
<dbReference type="STRING" id="1173701.A0A066XBL8"/>
<evidence type="ECO:0000256" key="1">
    <source>
        <dbReference type="SAM" id="SignalP"/>
    </source>
</evidence>
<sequence>MLRFPASTAVLGLLSLLFLSHVVDADEELSYIYYDNQEFLANASNVLKISWPEVKGALEHPDHEDTATYTGFDWTQPFPGSSIDGFKIHLRIANDVPWPETAAHNQSTEVSALTFGIPDAMMNAAKGLPKPMDASWYVCQHYFVSSLPDPTAPMDHDCGFLSTQCRADLDSSLTDRWFQEDPDVACSAFSLDAVPVSCQGSLGLIRADVLAWGSDSFEDDFTAKFLTVDEVNQATWMLGTGFVEAGNTTAYYEASNRTFIVGTVFGYSATVEESKRQTPKLSLSCLRSEWIQPPPPNTTISSTVAPIAYPASTSTEPAVNTVASTTVAPSTTNVATGPSCVSGTISPNRINGDFQELCGFSCSFNYCPPTACQCLEYSDTPKPVPANNGKAGCALEDAADDDYQHLCNFACSHGTCPEAACRYC</sequence>
<dbReference type="HOGENOM" id="CLU_049475_0_0_1"/>
<accession>A0A066XBL8</accession>
<evidence type="ECO:0000313" key="3">
    <source>
        <dbReference type="Proteomes" id="UP000027238"/>
    </source>
</evidence>
<dbReference type="eggNOG" id="ENOG502SIC9">
    <property type="taxonomic scope" value="Eukaryota"/>
</dbReference>
<comment type="caution">
    <text evidence="2">The sequence shown here is derived from an EMBL/GenBank/DDBJ whole genome shotgun (WGS) entry which is preliminary data.</text>
</comment>
<evidence type="ECO:0000313" key="2">
    <source>
        <dbReference type="EMBL" id="KDN63131.1"/>
    </source>
</evidence>
<dbReference type="AlphaFoldDB" id="A0A066XBL8"/>
<dbReference type="OMA" id="SMCSQRI"/>
<keyword evidence="1" id="KW-0732">Signal</keyword>
<keyword evidence="3" id="KW-1185">Reference proteome</keyword>
<proteinExistence type="predicted"/>
<feature type="signal peptide" evidence="1">
    <location>
        <begin position="1"/>
        <end position="25"/>
    </location>
</feature>